<keyword evidence="15" id="KW-1185">Reference proteome</keyword>
<evidence type="ECO:0000256" key="4">
    <source>
        <dbReference type="ARBA" id="ARBA00022670"/>
    </source>
</evidence>
<evidence type="ECO:0000313" key="14">
    <source>
        <dbReference type="EMBL" id="MBD1390791.1"/>
    </source>
</evidence>
<accession>A0A8J6QMB4</accession>
<keyword evidence="3" id="KW-1003">Cell membrane</keyword>
<dbReference type="InterPro" id="IPR029045">
    <property type="entry name" value="ClpP/crotonase-like_dom_sf"/>
</dbReference>
<keyword evidence="5 11" id="KW-0812">Transmembrane</keyword>
<dbReference type="Pfam" id="PF01343">
    <property type="entry name" value="Peptidase_S49"/>
    <property type="match status" value="1"/>
</dbReference>
<comment type="caution">
    <text evidence="14">The sequence shown here is derived from an EMBL/GenBank/DDBJ whole genome shotgun (WGS) entry which is preliminary data.</text>
</comment>
<dbReference type="CDD" id="cd07023">
    <property type="entry name" value="S49_Sppa_N_C"/>
    <property type="match status" value="1"/>
</dbReference>
<dbReference type="Proteomes" id="UP000638014">
    <property type="component" value="Unassembled WGS sequence"/>
</dbReference>
<keyword evidence="8 11" id="KW-1133">Transmembrane helix</keyword>
<evidence type="ECO:0000256" key="1">
    <source>
        <dbReference type="ARBA" id="ARBA00004236"/>
    </source>
</evidence>
<keyword evidence="6 14" id="KW-0378">Hydrolase</keyword>
<dbReference type="PANTHER" id="PTHR42987:SF4">
    <property type="entry name" value="PROTEASE SOHB-RELATED"/>
    <property type="match status" value="1"/>
</dbReference>
<dbReference type="EC" id="3.4.21.-" evidence="14"/>
<evidence type="ECO:0000259" key="12">
    <source>
        <dbReference type="Pfam" id="PF01343"/>
    </source>
</evidence>
<evidence type="ECO:0000256" key="8">
    <source>
        <dbReference type="ARBA" id="ARBA00022989"/>
    </source>
</evidence>
<feature type="domain" description="Peptidase S49 N-terminal proteobacteria" evidence="13">
    <location>
        <begin position="2"/>
        <end position="167"/>
    </location>
</feature>
<sequence>MEFLYEYGLFLAKTVTFVIAIAAIVGLIVANSSKGRSHRKGHLELTDLSEQLLEHQDIIRHQLLSDEELKQLRQEEKKQAKAEKKAAKAKAKAAKKGEKVEEAEGDNKGRIFVLNFNGSVDAHEVDSLREEVSAILSVADTEHDEVLLKLESGGGVVHGYGLAASQLDRLKKAGLQLTIVVDKVAASGGYMMACLADKLYCAPFAIIGSIGVIAQMPNFHRLLKKNDIDFEQVTAGEYKRTLTMFGENTDKAREKFQHELDEVHGLFKDFVQRYRPSLELDKVATGEHWFGLQALELGLVDELATSDEILMKHCTDEKDIHQVRYVIRKKLSEKVAENVTVSFARVLANWGHKMRYWAQ</sequence>
<evidence type="ECO:0000256" key="7">
    <source>
        <dbReference type="ARBA" id="ARBA00022825"/>
    </source>
</evidence>
<dbReference type="InterPro" id="IPR047272">
    <property type="entry name" value="S49_SppA_C"/>
</dbReference>
<evidence type="ECO:0000256" key="3">
    <source>
        <dbReference type="ARBA" id="ARBA00022475"/>
    </source>
</evidence>
<evidence type="ECO:0000256" key="9">
    <source>
        <dbReference type="ARBA" id="ARBA00023136"/>
    </source>
</evidence>
<dbReference type="AlphaFoldDB" id="A0A8J6QMB4"/>
<name>A0A8J6QMB4_9GAMM</name>
<dbReference type="Gene3D" id="6.20.330.10">
    <property type="match status" value="1"/>
</dbReference>
<protein>
    <submittedName>
        <fullName evidence="14">Protease SohB</fullName>
        <ecNumber evidence="14">3.4.21.-</ecNumber>
    </submittedName>
</protein>
<dbReference type="EMBL" id="JACXAF010000022">
    <property type="protein sequence ID" value="MBD1390791.1"/>
    <property type="molecule type" value="Genomic_DNA"/>
</dbReference>
<dbReference type="PANTHER" id="PTHR42987">
    <property type="entry name" value="PEPTIDASE S49"/>
    <property type="match status" value="1"/>
</dbReference>
<feature type="region of interest" description="Disordered" evidence="10">
    <location>
        <begin position="75"/>
        <end position="101"/>
    </location>
</feature>
<evidence type="ECO:0000259" key="13">
    <source>
        <dbReference type="Pfam" id="PF08496"/>
    </source>
</evidence>
<reference evidence="14" key="1">
    <citation type="submission" date="2020-09" db="EMBL/GenBank/DDBJ databases">
        <title>A novel bacterium of genus Neiella, isolated from South China Sea.</title>
        <authorList>
            <person name="Huang H."/>
            <person name="Mo K."/>
            <person name="Hu Y."/>
        </authorList>
    </citation>
    <scope>NUCLEOTIDE SEQUENCE</scope>
    <source>
        <strain evidence="14">HB171785</strain>
    </source>
</reference>
<evidence type="ECO:0000256" key="11">
    <source>
        <dbReference type="SAM" id="Phobius"/>
    </source>
</evidence>
<proteinExistence type="inferred from homology"/>
<keyword evidence="7" id="KW-0720">Serine protease</keyword>
<evidence type="ECO:0000256" key="10">
    <source>
        <dbReference type="SAM" id="MobiDB-lite"/>
    </source>
</evidence>
<evidence type="ECO:0000256" key="6">
    <source>
        <dbReference type="ARBA" id="ARBA00022801"/>
    </source>
</evidence>
<comment type="similarity">
    <text evidence="2">Belongs to the peptidase S49 family.</text>
</comment>
<dbReference type="GO" id="GO:0005886">
    <property type="term" value="C:plasma membrane"/>
    <property type="evidence" value="ECO:0007669"/>
    <property type="project" value="UniProtKB-SubCell"/>
</dbReference>
<organism evidence="14 15">
    <name type="scientific">Neiella litorisoli</name>
    <dbReference type="NCBI Taxonomy" id="2771431"/>
    <lineage>
        <taxon>Bacteria</taxon>
        <taxon>Pseudomonadati</taxon>
        <taxon>Pseudomonadota</taxon>
        <taxon>Gammaproteobacteria</taxon>
        <taxon>Alteromonadales</taxon>
        <taxon>Echinimonadaceae</taxon>
        <taxon>Neiella</taxon>
    </lineage>
</organism>
<dbReference type="SUPFAM" id="SSF52096">
    <property type="entry name" value="ClpP/crotonase"/>
    <property type="match status" value="1"/>
</dbReference>
<dbReference type="NCBIfam" id="NF008745">
    <property type="entry name" value="PRK11778.1"/>
    <property type="match status" value="1"/>
</dbReference>
<dbReference type="InterPro" id="IPR002142">
    <property type="entry name" value="Peptidase_S49"/>
</dbReference>
<dbReference type="GO" id="GO:0004252">
    <property type="term" value="F:serine-type endopeptidase activity"/>
    <property type="evidence" value="ECO:0007669"/>
    <property type="project" value="InterPro"/>
</dbReference>
<dbReference type="Gene3D" id="3.90.226.10">
    <property type="entry name" value="2-enoyl-CoA Hydratase, Chain A, domain 1"/>
    <property type="match status" value="1"/>
</dbReference>
<keyword evidence="9 11" id="KW-0472">Membrane</keyword>
<evidence type="ECO:0000256" key="2">
    <source>
        <dbReference type="ARBA" id="ARBA00008683"/>
    </source>
</evidence>
<dbReference type="GO" id="GO:0006508">
    <property type="term" value="P:proteolysis"/>
    <property type="evidence" value="ECO:0007669"/>
    <property type="project" value="UniProtKB-KW"/>
</dbReference>
<dbReference type="InterPro" id="IPR013703">
    <property type="entry name" value="Peptidase_S49_N_proteobac"/>
</dbReference>
<dbReference type="RefSeq" id="WP_191145849.1">
    <property type="nucleotide sequence ID" value="NZ_JACXAF010000022.1"/>
</dbReference>
<feature type="transmembrane region" description="Helical" evidence="11">
    <location>
        <begin position="6"/>
        <end position="30"/>
    </location>
</feature>
<dbReference type="Pfam" id="PF08496">
    <property type="entry name" value="Peptidase_S49_N"/>
    <property type="match status" value="1"/>
</dbReference>
<keyword evidence="4 14" id="KW-0645">Protease</keyword>
<gene>
    <name evidence="14" type="primary">sohB</name>
    <name evidence="14" type="ORF">IC617_15270</name>
</gene>
<feature type="domain" description="Peptidase S49" evidence="12">
    <location>
        <begin position="170"/>
        <end position="312"/>
    </location>
</feature>
<evidence type="ECO:0000313" key="15">
    <source>
        <dbReference type="Proteomes" id="UP000638014"/>
    </source>
</evidence>
<comment type="subcellular location">
    <subcellularLocation>
        <location evidence="1">Cell membrane</location>
    </subcellularLocation>
</comment>
<feature type="compositionally biased region" description="Basic and acidic residues" evidence="10">
    <location>
        <begin position="75"/>
        <end position="86"/>
    </location>
</feature>
<evidence type="ECO:0000256" key="5">
    <source>
        <dbReference type="ARBA" id="ARBA00022692"/>
    </source>
</evidence>